<dbReference type="EMBL" id="JARBHB010000007">
    <property type="protein sequence ID" value="KAJ8879696.1"/>
    <property type="molecule type" value="Genomic_DNA"/>
</dbReference>
<sequence>MEFVGATALCARSEQKLGLCYVQYLGDGDSKDLAAVLQSKPCGNNVDIIKTECVGHVQKCVGTRLRRLKRDIKRTKLSDSKNLGGKGRLTDAEIDQLQRYYGQSIKKI</sequence>
<dbReference type="InterPro" id="IPR049012">
    <property type="entry name" value="Mutator_transp_dom"/>
</dbReference>
<protein>
    <recommendedName>
        <fullName evidence="1">Mutator-like transposase domain-containing protein</fullName>
    </recommendedName>
</protein>
<evidence type="ECO:0000313" key="2">
    <source>
        <dbReference type="EMBL" id="KAJ8879696.1"/>
    </source>
</evidence>
<evidence type="ECO:0000259" key="1">
    <source>
        <dbReference type="Pfam" id="PF20700"/>
    </source>
</evidence>
<proteinExistence type="predicted"/>
<name>A0ABQ9H657_9NEOP</name>
<evidence type="ECO:0000313" key="3">
    <source>
        <dbReference type="Proteomes" id="UP001159363"/>
    </source>
</evidence>
<reference evidence="2 3" key="1">
    <citation type="submission" date="2023-02" db="EMBL/GenBank/DDBJ databases">
        <title>LHISI_Scaffold_Assembly.</title>
        <authorList>
            <person name="Stuart O.P."/>
            <person name="Cleave R."/>
            <person name="Magrath M.J.L."/>
            <person name="Mikheyev A.S."/>
        </authorList>
    </citation>
    <scope>NUCLEOTIDE SEQUENCE [LARGE SCALE GENOMIC DNA]</scope>
    <source>
        <strain evidence="2">Daus_M_001</strain>
        <tissue evidence="2">Leg muscle</tissue>
    </source>
</reference>
<dbReference type="Pfam" id="PF20700">
    <property type="entry name" value="Mutator"/>
    <property type="match status" value="1"/>
</dbReference>
<gene>
    <name evidence="2" type="ORF">PR048_020304</name>
</gene>
<accession>A0ABQ9H657</accession>
<keyword evidence="3" id="KW-1185">Reference proteome</keyword>
<organism evidence="2 3">
    <name type="scientific">Dryococelus australis</name>
    <dbReference type="NCBI Taxonomy" id="614101"/>
    <lineage>
        <taxon>Eukaryota</taxon>
        <taxon>Metazoa</taxon>
        <taxon>Ecdysozoa</taxon>
        <taxon>Arthropoda</taxon>
        <taxon>Hexapoda</taxon>
        <taxon>Insecta</taxon>
        <taxon>Pterygota</taxon>
        <taxon>Neoptera</taxon>
        <taxon>Polyneoptera</taxon>
        <taxon>Phasmatodea</taxon>
        <taxon>Verophasmatodea</taxon>
        <taxon>Anareolatae</taxon>
        <taxon>Phasmatidae</taxon>
        <taxon>Eurycanthinae</taxon>
        <taxon>Dryococelus</taxon>
    </lineage>
</organism>
<feature type="domain" description="Mutator-like transposase" evidence="1">
    <location>
        <begin position="1"/>
        <end position="106"/>
    </location>
</feature>
<dbReference type="Proteomes" id="UP001159363">
    <property type="component" value="Chromosome 6"/>
</dbReference>
<comment type="caution">
    <text evidence="2">The sequence shown here is derived from an EMBL/GenBank/DDBJ whole genome shotgun (WGS) entry which is preliminary data.</text>
</comment>